<proteinExistence type="predicted"/>
<gene>
    <name evidence="1" type="ORF">J3E07_001608</name>
</gene>
<accession>A0A8J7UT25</accession>
<sequence>MKTSSSIGLILALLLIIVGAWYLTHNNDNVSIPIDIFNSYNVDATYANGSAYFLINASKKNTTIDNLDLYVSYDNGEIFNKIKNIENITLPYTINISTDNQTKLSYYIILKNNLESIRIPKGVDEYNTLILSENIINDTNDTNQDIIFTTTSDFNNISNTTLITLNSNNDLINTIQAKLFTSINNESYINVENKTTDILPITFEVITDGASTLNYYIDVLYNNTTSKVTA</sequence>
<reference evidence="1" key="1">
    <citation type="submission" date="2021-03" db="EMBL/GenBank/DDBJ databases">
        <title>Genomic Encyclopedia of Type Strains, Phase IV (KMG-V): Genome sequencing to study the core and pangenomes of soil and plant-associated prokaryotes.</title>
        <authorList>
            <person name="Whitman W."/>
        </authorList>
    </citation>
    <scope>NUCLEOTIDE SEQUENCE</scope>
    <source>
        <strain evidence="1">C4</strain>
    </source>
</reference>
<organism evidence="1 2">
    <name type="scientific">Methanococcus voltae</name>
    <dbReference type="NCBI Taxonomy" id="2188"/>
    <lineage>
        <taxon>Archaea</taxon>
        <taxon>Methanobacteriati</taxon>
        <taxon>Methanobacteriota</taxon>
        <taxon>Methanomada group</taxon>
        <taxon>Methanococci</taxon>
        <taxon>Methanococcales</taxon>
        <taxon>Methanococcaceae</taxon>
        <taxon>Methanococcus</taxon>
    </lineage>
</organism>
<name>A0A8J7UT25_METVO</name>
<dbReference type="Proteomes" id="UP000740329">
    <property type="component" value="Unassembled WGS sequence"/>
</dbReference>
<evidence type="ECO:0000313" key="1">
    <source>
        <dbReference type="EMBL" id="MBP2202167.1"/>
    </source>
</evidence>
<dbReference type="RefSeq" id="WP_209591685.1">
    <property type="nucleotide sequence ID" value="NZ_JAGGMV010000008.1"/>
</dbReference>
<evidence type="ECO:0000313" key="2">
    <source>
        <dbReference type="Proteomes" id="UP000740329"/>
    </source>
</evidence>
<comment type="caution">
    <text evidence="1">The sequence shown here is derived from an EMBL/GenBank/DDBJ whole genome shotgun (WGS) entry which is preliminary data.</text>
</comment>
<dbReference type="EMBL" id="JAGGMV010000008">
    <property type="protein sequence ID" value="MBP2202167.1"/>
    <property type="molecule type" value="Genomic_DNA"/>
</dbReference>
<protein>
    <submittedName>
        <fullName evidence="1">Uncharacterized protein</fullName>
    </submittedName>
</protein>
<dbReference type="AlphaFoldDB" id="A0A8J7UT25"/>